<evidence type="ECO:0000313" key="2">
    <source>
        <dbReference type="EMBL" id="CAD8443932.1"/>
    </source>
</evidence>
<feature type="compositionally biased region" description="Basic and acidic residues" evidence="1">
    <location>
        <begin position="161"/>
        <end position="176"/>
    </location>
</feature>
<dbReference type="AlphaFoldDB" id="A0A7S0D5Q9"/>
<feature type="compositionally biased region" description="Basic and acidic residues" evidence="1">
    <location>
        <begin position="135"/>
        <end position="148"/>
    </location>
</feature>
<gene>
    <name evidence="2" type="ORF">LAMO00422_LOCUS7462</name>
</gene>
<protein>
    <submittedName>
        <fullName evidence="2">Uncharacterized protein</fullName>
    </submittedName>
</protein>
<feature type="compositionally biased region" description="Basic and acidic residues" evidence="1">
    <location>
        <begin position="211"/>
        <end position="220"/>
    </location>
</feature>
<sequence>MTVDELYEALEDYNDHFCNPSSAVVWLMTATPTKFRRLLVPPRYRVPASYQGAGGYASAFEKVQLIVTEADKGGSRWHRWYAAPHVKLKNVQDALRRRWEANESKRQALGSSAPEKEPSATPTQASDPNVGQPTSKDRSKVIPEDESKASAGHLRSLKPITRGDLKFDHRINETRQRRGSGIKRGRGDQVGGRNGSGRKRRGVGAGKPKGRLKDGEEKEVNPEKLAALQGQWLSSYEGVRTDPTVTGKVVVFRNSTRFQLQVVDGRLTIDGIWTIDTEVSTDGVCVWRNLSRPRASPVVWTRKEMPARKSKANGRSSAANGNVIENSHNAGDKNMETEANESAVAETLAAGWSLPPPLAATGIKKEDEKSNALPALSVKAKVDEFDSKTDGGDDPVSPRAHSAARLLATPRREGVAVMEEDKSGDDVDVFAVATLLANFQDKPTPFNGNGREEKADDIDEEEATSLLLQSFARSNGRLMNGSGGYKQAISINDQEKVEPATPPLTKEGGSVYNCFGCGGRVIVKDGMETVECEECGNTSMSYRYLHCAKAMAKMMEYSEKKFNNSGEGFRGYNRHGHVEWVKEE</sequence>
<feature type="compositionally biased region" description="Polar residues" evidence="1">
    <location>
        <begin position="120"/>
        <end position="134"/>
    </location>
</feature>
<feature type="region of interest" description="Disordered" evidence="1">
    <location>
        <begin position="303"/>
        <end position="323"/>
    </location>
</feature>
<organism evidence="2">
    <name type="scientific">Amorphochlora amoebiformis</name>
    <dbReference type="NCBI Taxonomy" id="1561963"/>
    <lineage>
        <taxon>Eukaryota</taxon>
        <taxon>Sar</taxon>
        <taxon>Rhizaria</taxon>
        <taxon>Cercozoa</taxon>
        <taxon>Chlorarachniophyceae</taxon>
        <taxon>Amorphochlora</taxon>
    </lineage>
</organism>
<feature type="compositionally biased region" description="Polar residues" evidence="1">
    <location>
        <begin position="313"/>
        <end position="323"/>
    </location>
</feature>
<reference evidence="2" key="1">
    <citation type="submission" date="2021-01" db="EMBL/GenBank/DDBJ databases">
        <authorList>
            <person name="Corre E."/>
            <person name="Pelletier E."/>
            <person name="Niang G."/>
            <person name="Scheremetjew M."/>
            <person name="Finn R."/>
            <person name="Kale V."/>
            <person name="Holt S."/>
            <person name="Cochrane G."/>
            <person name="Meng A."/>
            <person name="Brown T."/>
            <person name="Cohen L."/>
        </authorList>
    </citation>
    <scope>NUCLEOTIDE SEQUENCE</scope>
    <source>
        <strain evidence="2">CCMP2058</strain>
    </source>
</reference>
<evidence type="ECO:0000256" key="1">
    <source>
        <dbReference type="SAM" id="MobiDB-lite"/>
    </source>
</evidence>
<accession>A0A7S0D5Q9</accession>
<dbReference type="EMBL" id="HBEM01010659">
    <property type="protein sequence ID" value="CAD8443932.1"/>
    <property type="molecule type" value="Transcribed_RNA"/>
</dbReference>
<name>A0A7S0D5Q9_9EUKA</name>
<feature type="region of interest" description="Disordered" evidence="1">
    <location>
        <begin position="102"/>
        <end position="220"/>
    </location>
</feature>
<proteinExistence type="predicted"/>